<name>A0A0W7YUM3_9BURK</name>
<feature type="region of interest" description="Disordered" evidence="1">
    <location>
        <begin position="300"/>
        <end position="331"/>
    </location>
</feature>
<reference evidence="3 4" key="1">
    <citation type="submission" date="2015-12" db="EMBL/GenBank/DDBJ databases">
        <title>Complete genome sequence of a multi-drug resistant strain Acidovorax sp. 12322-1.</title>
        <authorList>
            <person name="Ming D."/>
            <person name="Wang M."/>
            <person name="Hu S."/>
            <person name="Zhou Y."/>
            <person name="Jiang T."/>
        </authorList>
    </citation>
    <scope>NUCLEOTIDE SEQUENCE [LARGE SCALE GENOMIC DNA]</scope>
    <source>
        <strain evidence="3 4">12322-1</strain>
    </source>
</reference>
<gene>
    <name evidence="3" type="ORF">AS359_08190</name>
</gene>
<accession>A0A1V3TI40</accession>
<dbReference type="InterPro" id="IPR021104">
    <property type="entry name" value="KfrA_DNA-bd_N"/>
</dbReference>
<keyword evidence="4" id="KW-1185">Reference proteome</keyword>
<evidence type="ECO:0000256" key="1">
    <source>
        <dbReference type="SAM" id="MobiDB-lite"/>
    </source>
</evidence>
<dbReference type="STRING" id="225992.B5M06_13720"/>
<evidence type="ECO:0000259" key="2">
    <source>
        <dbReference type="Pfam" id="PF11740"/>
    </source>
</evidence>
<feature type="domain" description="KfrA N-terminal DNA-binding" evidence="2">
    <location>
        <begin position="14"/>
        <end position="128"/>
    </location>
</feature>
<feature type="compositionally biased region" description="Low complexity" evidence="1">
    <location>
        <begin position="311"/>
        <end position="324"/>
    </location>
</feature>
<dbReference type="EMBL" id="LPXH01000038">
    <property type="protein sequence ID" value="KUF38854.1"/>
    <property type="molecule type" value="Genomic_DNA"/>
</dbReference>
<sequence length="331" mass="37481">MQPVAPKTSRGIQEADVWAAADALLADGQKPTIEKVRQRMGRGSPNTVAPMLDAWFATLGARLGLNQQTQELRNSVPNEVLEAAQTLWSSALEQARELAEQALEVREKAASELEQALQGLQAKLAQREEGLQQQKEAMDAALKLAHAQREDLSRRLDEMQQQLTERDQWLEKQRQENAEQRKAKEALREQHSRELEAAAQERQRLAEQFAGNERRMLSDVDRSRQEAEKLKKQMQDAERAAAARYEELQNRHLQTEEELLTTRAAHINLQQALDMANERVAELKLLLQARTAAPAEFAAAAEAPADKQRNSRSLQRRALSQRSLRLGRKSI</sequence>
<evidence type="ECO:0000313" key="3">
    <source>
        <dbReference type="EMBL" id="KUF38854.1"/>
    </source>
</evidence>
<proteinExistence type="predicted"/>
<protein>
    <recommendedName>
        <fullName evidence="2">KfrA N-terminal DNA-binding domain-containing protein</fullName>
    </recommendedName>
</protein>
<dbReference type="RefSeq" id="WP_058880457.1">
    <property type="nucleotide sequence ID" value="NZ_CAUCIF010000010.1"/>
</dbReference>
<comment type="caution">
    <text evidence="3">The sequence shown here is derived from an EMBL/GenBank/DDBJ whole genome shotgun (WGS) entry which is preliminary data.</text>
</comment>
<dbReference type="Pfam" id="PF11740">
    <property type="entry name" value="KfrA_N"/>
    <property type="match status" value="1"/>
</dbReference>
<feature type="region of interest" description="Disordered" evidence="1">
    <location>
        <begin position="174"/>
        <end position="198"/>
    </location>
</feature>
<organism evidence="3 4">
    <name type="scientific">Comamonas kerstersii</name>
    <dbReference type="NCBI Taxonomy" id="225992"/>
    <lineage>
        <taxon>Bacteria</taxon>
        <taxon>Pseudomonadati</taxon>
        <taxon>Pseudomonadota</taxon>
        <taxon>Betaproteobacteria</taxon>
        <taxon>Burkholderiales</taxon>
        <taxon>Comamonadaceae</taxon>
        <taxon>Comamonas</taxon>
    </lineage>
</organism>
<evidence type="ECO:0000313" key="4">
    <source>
        <dbReference type="Proteomes" id="UP000053300"/>
    </source>
</evidence>
<dbReference type="AlphaFoldDB" id="A0A0W7YUM3"/>
<dbReference type="Proteomes" id="UP000053300">
    <property type="component" value="Unassembled WGS sequence"/>
</dbReference>
<accession>A0A0W7YUM3</accession>